<dbReference type="EnsemblMetazoa" id="GPPI043019-RA">
    <property type="protein sequence ID" value="GPPI043019-PA"/>
    <property type="gene ID" value="GPPI043019"/>
</dbReference>
<keyword evidence="3" id="KW-1185">Reference proteome</keyword>
<protein>
    <submittedName>
        <fullName evidence="2">Uncharacterized protein</fullName>
    </submittedName>
</protein>
<evidence type="ECO:0000313" key="3">
    <source>
        <dbReference type="Proteomes" id="UP000092460"/>
    </source>
</evidence>
<feature type="signal peptide" evidence="1">
    <location>
        <begin position="1"/>
        <end position="22"/>
    </location>
</feature>
<proteinExistence type="predicted"/>
<reference evidence="3" key="1">
    <citation type="submission" date="2015-01" db="EMBL/GenBank/DDBJ databases">
        <authorList>
            <person name="Aksoy S."/>
            <person name="Warren W."/>
            <person name="Wilson R.K."/>
        </authorList>
    </citation>
    <scope>NUCLEOTIDE SEQUENCE [LARGE SCALE GENOMIC DNA]</scope>
    <source>
        <strain evidence="3">IAEA</strain>
    </source>
</reference>
<dbReference type="EMBL" id="JXJN01021992">
    <property type="status" value="NOT_ANNOTATED_CDS"/>
    <property type="molecule type" value="Genomic_DNA"/>
</dbReference>
<evidence type="ECO:0000256" key="1">
    <source>
        <dbReference type="SAM" id="SignalP"/>
    </source>
</evidence>
<feature type="chain" id="PRO_5008405282" evidence="1">
    <location>
        <begin position="23"/>
        <end position="72"/>
    </location>
</feature>
<keyword evidence="1" id="KW-0732">Signal</keyword>
<reference evidence="2" key="2">
    <citation type="submission" date="2020-05" db="UniProtKB">
        <authorList>
            <consortium name="EnsemblMetazoa"/>
        </authorList>
    </citation>
    <scope>IDENTIFICATION</scope>
    <source>
        <strain evidence="2">IAEA</strain>
    </source>
</reference>
<accession>A0A1B0BWX3</accession>
<sequence length="72" mass="8338">MLKCYLLMVVYAILCKICQLNARQHYKNHSLFTNISSNSQLINDHILCGNNVDKDTIVIGFLAEYSQMRKDE</sequence>
<dbReference type="AlphaFoldDB" id="A0A1B0BWX3"/>
<name>A0A1B0BWX3_9MUSC</name>
<evidence type="ECO:0000313" key="2">
    <source>
        <dbReference type="EnsemblMetazoa" id="GPPI043019-PA"/>
    </source>
</evidence>
<dbReference type="Proteomes" id="UP000092460">
    <property type="component" value="Unassembled WGS sequence"/>
</dbReference>
<dbReference type="VEuPathDB" id="VectorBase:GPPI043019"/>
<organism evidence="2 3">
    <name type="scientific">Glossina palpalis gambiensis</name>
    <dbReference type="NCBI Taxonomy" id="67801"/>
    <lineage>
        <taxon>Eukaryota</taxon>
        <taxon>Metazoa</taxon>
        <taxon>Ecdysozoa</taxon>
        <taxon>Arthropoda</taxon>
        <taxon>Hexapoda</taxon>
        <taxon>Insecta</taxon>
        <taxon>Pterygota</taxon>
        <taxon>Neoptera</taxon>
        <taxon>Endopterygota</taxon>
        <taxon>Diptera</taxon>
        <taxon>Brachycera</taxon>
        <taxon>Muscomorpha</taxon>
        <taxon>Hippoboscoidea</taxon>
        <taxon>Glossinidae</taxon>
        <taxon>Glossina</taxon>
    </lineage>
</organism>